<gene>
    <name evidence="1" type="ORF">SAMN02745216_01246</name>
</gene>
<dbReference type="RefSeq" id="WP_073474053.1">
    <property type="nucleotide sequence ID" value="NZ_FQZU01000005.1"/>
</dbReference>
<sequence length="371" mass="40163">MAIPIDPGNIRRFGPDLLQLADPKAKIAFNPKDVLSAKVLKSLNPGQFLLSVRGNQIIAQSNADLIPGKVYLMEVKSVDPMPVLALAKEVQAESQGRALAKLVDGLRQSPFKDLMGLLDLKGEGAAAKAPPSAKEELQALSNLLSRLTLGGGKPFTADAVRNFVQNSGMMWESKLGAQAASANPFQSPQALLDNDLKALVMQLLSRPEMQNTPQAERLAAFMDNLQGLQLANVTAMEENGRFFLSVPFLQGGEYRFVQFMADLSRESGGEDGNGKDRLITASLCLDLSALGPIRADAALLGRFLRAGFSVSSQENADFLIARAHELESRLASHGFQLMDLTFHVEEQSFLENISLADELFSEPPNGLDFVI</sequence>
<evidence type="ECO:0000313" key="2">
    <source>
        <dbReference type="Proteomes" id="UP000183994"/>
    </source>
</evidence>
<dbReference type="STRING" id="1121393.SAMN02745216_01246"/>
<name>A0A1M6HK52_9BACT</name>
<protein>
    <recommendedName>
        <fullName evidence="3">Hook-length control protein FliK</fullName>
    </recommendedName>
</protein>
<keyword evidence="2" id="KW-1185">Reference proteome</keyword>
<evidence type="ECO:0008006" key="3">
    <source>
        <dbReference type="Google" id="ProtNLM"/>
    </source>
</evidence>
<dbReference type="AlphaFoldDB" id="A0A1M6HK52"/>
<dbReference type="Proteomes" id="UP000183994">
    <property type="component" value="Unassembled WGS sequence"/>
</dbReference>
<accession>A0A1M6HK52</accession>
<proteinExistence type="predicted"/>
<reference evidence="2" key="1">
    <citation type="submission" date="2016-11" db="EMBL/GenBank/DDBJ databases">
        <authorList>
            <person name="Varghese N."/>
            <person name="Submissions S."/>
        </authorList>
    </citation>
    <scope>NUCLEOTIDE SEQUENCE [LARGE SCALE GENOMIC DNA]</scope>
    <source>
        <strain evidence="2">DSM 16219</strain>
    </source>
</reference>
<evidence type="ECO:0000313" key="1">
    <source>
        <dbReference type="EMBL" id="SHJ22583.1"/>
    </source>
</evidence>
<organism evidence="1 2">
    <name type="scientific">Desulfatibacillum alkenivorans DSM 16219</name>
    <dbReference type="NCBI Taxonomy" id="1121393"/>
    <lineage>
        <taxon>Bacteria</taxon>
        <taxon>Pseudomonadati</taxon>
        <taxon>Thermodesulfobacteriota</taxon>
        <taxon>Desulfobacteria</taxon>
        <taxon>Desulfobacterales</taxon>
        <taxon>Desulfatibacillaceae</taxon>
        <taxon>Desulfatibacillum</taxon>
    </lineage>
</organism>
<dbReference type="EMBL" id="FQZU01000005">
    <property type="protein sequence ID" value="SHJ22583.1"/>
    <property type="molecule type" value="Genomic_DNA"/>
</dbReference>
<dbReference type="OrthoDB" id="9877124at2"/>